<keyword evidence="1" id="KW-0812">Transmembrane</keyword>
<accession>A0A8I0AC47</accession>
<comment type="caution">
    <text evidence="2">The sequence shown here is derived from an EMBL/GenBank/DDBJ whole genome shotgun (WGS) entry which is preliminary data.</text>
</comment>
<keyword evidence="1" id="KW-0472">Membrane</keyword>
<organism evidence="2 3">
    <name type="scientific">Clostridium lentum</name>
    <dbReference type="NCBI Taxonomy" id="2763037"/>
    <lineage>
        <taxon>Bacteria</taxon>
        <taxon>Bacillati</taxon>
        <taxon>Bacillota</taxon>
        <taxon>Clostridia</taxon>
        <taxon>Eubacteriales</taxon>
        <taxon>Clostridiaceae</taxon>
        <taxon>Clostridium</taxon>
    </lineage>
</organism>
<reference evidence="2" key="1">
    <citation type="submission" date="2020-08" db="EMBL/GenBank/DDBJ databases">
        <title>Genome public.</title>
        <authorList>
            <person name="Liu C."/>
            <person name="Sun Q."/>
        </authorList>
    </citation>
    <scope>NUCLEOTIDE SEQUENCE</scope>
    <source>
        <strain evidence="2">NSJ-42</strain>
    </source>
</reference>
<dbReference type="RefSeq" id="WP_186835607.1">
    <property type="nucleotide sequence ID" value="NZ_JACOOQ010000025.1"/>
</dbReference>
<sequence length="133" mass="15141">MQSKSNIAKIIISLPICMGLVLFISSNILNTTVKNDYIKVYGLYGNKIDIADIEELSLEEKIPMVNKVVNGIILGNGKKKGYFKLGDKNVRLYLYNSEGPYIYIQTAKDEYYLNLPTVEKTKSLYDEIMEEKS</sequence>
<gene>
    <name evidence="2" type="ORF">H8R92_12160</name>
</gene>
<name>A0A8I0AC47_9CLOT</name>
<proteinExistence type="predicted"/>
<evidence type="ECO:0000313" key="3">
    <source>
        <dbReference type="Proteomes" id="UP000662088"/>
    </source>
</evidence>
<feature type="transmembrane region" description="Helical" evidence="1">
    <location>
        <begin position="7"/>
        <end position="29"/>
    </location>
</feature>
<dbReference type="Proteomes" id="UP000662088">
    <property type="component" value="Unassembled WGS sequence"/>
</dbReference>
<evidence type="ECO:0000313" key="2">
    <source>
        <dbReference type="EMBL" id="MBC5641151.1"/>
    </source>
</evidence>
<keyword evidence="1" id="KW-1133">Transmembrane helix</keyword>
<keyword evidence="3" id="KW-1185">Reference proteome</keyword>
<evidence type="ECO:0000256" key="1">
    <source>
        <dbReference type="SAM" id="Phobius"/>
    </source>
</evidence>
<dbReference type="EMBL" id="JACOOQ010000025">
    <property type="protein sequence ID" value="MBC5641151.1"/>
    <property type="molecule type" value="Genomic_DNA"/>
</dbReference>
<protein>
    <recommendedName>
        <fullName evidence="4">Bacterial Pleckstrin homology domain-containing protein</fullName>
    </recommendedName>
</protein>
<evidence type="ECO:0008006" key="4">
    <source>
        <dbReference type="Google" id="ProtNLM"/>
    </source>
</evidence>
<dbReference type="AlphaFoldDB" id="A0A8I0AC47"/>